<dbReference type="AlphaFoldDB" id="A0A5D4NWP3"/>
<dbReference type="Proteomes" id="UP000322267">
    <property type="component" value="Unassembled WGS sequence"/>
</dbReference>
<evidence type="ECO:0000313" key="2">
    <source>
        <dbReference type="Proteomes" id="UP000322267"/>
    </source>
</evidence>
<sequence>MKLMKLSPAFKPCQPVEGEEVFANGVIRWNISKMQEYIDAHPEEIEFKQMEMKLLTNEYTNIDLDHVPTVDLSTPIILVEFNPKIQDHLIDGRHRVTRARELGVTTLPAYKLTRDQHILFLASQTGYEAYVRYWNEKARNWYEDERKR</sequence>
<dbReference type="OrthoDB" id="1808292at2"/>
<evidence type="ECO:0008006" key="3">
    <source>
        <dbReference type="Google" id="ProtNLM"/>
    </source>
</evidence>
<dbReference type="EMBL" id="VTEI01000003">
    <property type="protein sequence ID" value="TYS17736.1"/>
    <property type="molecule type" value="Genomic_DNA"/>
</dbReference>
<organism evidence="1 2">
    <name type="scientific">Rossellomorea vietnamensis</name>
    <dbReference type="NCBI Taxonomy" id="218284"/>
    <lineage>
        <taxon>Bacteria</taxon>
        <taxon>Bacillati</taxon>
        <taxon>Bacillota</taxon>
        <taxon>Bacilli</taxon>
        <taxon>Bacillales</taxon>
        <taxon>Bacillaceae</taxon>
        <taxon>Rossellomorea</taxon>
    </lineage>
</organism>
<accession>A0A5D4NWP3</accession>
<name>A0A5D4NWP3_9BACI</name>
<reference evidence="1 2" key="1">
    <citation type="submission" date="2019-08" db="EMBL/GenBank/DDBJ databases">
        <title>Bacillus genomes from the desert of Cuatro Cienegas, Coahuila.</title>
        <authorList>
            <person name="Olmedo-Alvarez G."/>
        </authorList>
    </citation>
    <scope>NUCLEOTIDE SEQUENCE [LARGE SCALE GENOMIC DNA]</scope>
    <source>
        <strain evidence="1 2">CH34_1T</strain>
    </source>
</reference>
<comment type="caution">
    <text evidence="1">The sequence shown here is derived from an EMBL/GenBank/DDBJ whole genome shotgun (WGS) entry which is preliminary data.</text>
</comment>
<gene>
    <name evidence="1" type="ORF">FZC78_07705</name>
</gene>
<protein>
    <recommendedName>
        <fullName evidence="3">ParB/Sulfiredoxin domain-containing protein</fullName>
    </recommendedName>
</protein>
<dbReference type="RefSeq" id="WP_148939070.1">
    <property type="nucleotide sequence ID" value="NZ_VTEI01000003.1"/>
</dbReference>
<proteinExistence type="predicted"/>
<evidence type="ECO:0000313" key="1">
    <source>
        <dbReference type="EMBL" id="TYS17736.1"/>
    </source>
</evidence>